<dbReference type="OrthoDB" id="5597599at2"/>
<dbReference type="InterPro" id="IPR022025">
    <property type="entry name" value="Amidoligase_2"/>
</dbReference>
<evidence type="ECO:0000313" key="2">
    <source>
        <dbReference type="Proteomes" id="UP000054715"/>
    </source>
</evidence>
<dbReference type="Pfam" id="PF12224">
    <property type="entry name" value="Amidoligase_2"/>
    <property type="match status" value="1"/>
</dbReference>
<dbReference type="PATRIC" id="fig|455.5.peg.2598"/>
<evidence type="ECO:0000313" key="1">
    <source>
        <dbReference type="EMBL" id="KTD08278.1"/>
    </source>
</evidence>
<name>A0A0W0UKW7_9GAMM</name>
<protein>
    <submittedName>
        <fullName evidence="1">Putative amidoligase enzyme</fullName>
    </submittedName>
</protein>
<dbReference type="EMBL" id="LNYG01000013">
    <property type="protein sequence ID" value="KTD08278.1"/>
    <property type="molecule type" value="Genomic_DNA"/>
</dbReference>
<dbReference type="RefSeq" id="WP_058450321.1">
    <property type="nucleotide sequence ID" value="NZ_CAAAJF010000011.1"/>
</dbReference>
<dbReference type="STRING" id="455.Ljam_2473"/>
<proteinExistence type="predicted"/>
<dbReference type="AlphaFoldDB" id="A0A0W0UKW7"/>
<dbReference type="GO" id="GO:0016874">
    <property type="term" value="F:ligase activity"/>
    <property type="evidence" value="ECO:0007669"/>
    <property type="project" value="UniProtKB-KW"/>
</dbReference>
<dbReference type="Proteomes" id="UP000054715">
    <property type="component" value="Unassembled WGS sequence"/>
</dbReference>
<keyword evidence="1" id="KW-0436">Ligase</keyword>
<organism evidence="1 2">
    <name type="scientific">Legionella jamestowniensis</name>
    <dbReference type="NCBI Taxonomy" id="455"/>
    <lineage>
        <taxon>Bacteria</taxon>
        <taxon>Pseudomonadati</taxon>
        <taxon>Pseudomonadota</taxon>
        <taxon>Gammaproteobacteria</taxon>
        <taxon>Legionellales</taxon>
        <taxon>Legionellaceae</taxon>
        <taxon>Legionella</taxon>
    </lineage>
</organism>
<reference evidence="1 2" key="1">
    <citation type="submission" date="2015-11" db="EMBL/GenBank/DDBJ databases">
        <title>Genomic analysis of 38 Legionella species identifies large and diverse effector repertoires.</title>
        <authorList>
            <person name="Burstein D."/>
            <person name="Amaro F."/>
            <person name="Zusman T."/>
            <person name="Lifshitz Z."/>
            <person name="Cohen O."/>
            <person name="Gilbert J.A."/>
            <person name="Pupko T."/>
            <person name="Shuman H.A."/>
            <person name="Segal G."/>
        </authorList>
    </citation>
    <scope>NUCLEOTIDE SEQUENCE [LARGE SCALE GENOMIC DNA]</scope>
    <source>
        <strain evidence="1 2">JA-26-G1-E2</strain>
    </source>
</reference>
<gene>
    <name evidence="1" type="ORF">Ljam_2473</name>
</gene>
<comment type="caution">
    <text evidence="1">The sequence shown here is derived from an EMBL/GenBank/DDBJ whole genome shotgun (WGS) entry which is preliminary data.</text>
</comment>
<accession>A0A0W0UKW7</accession>
<sequence length="331" mass="38164">MNNKGLFPPLTQNYAQQERLVGFEIEFAGLTIQDSTKLLQQLYSGTIQVHNAQQWSLVNSKLGTFNIELDAQFLKNLARKSNENMKQEKIDIEGYLGKTISYVLQNVVPLEIITPPVAISQIEALNPIIDELRKNKAKDTHASLLAAFGLHINPDVPKLDSTTILSYLQAYILLNDWLREVIKVDLTRHISPYIDEYPEGYALEILNPSYKPSLSGLIDDYLSYNPSRNRSLDMLPLFAYIDEKKVRSRVNFTLIKPRPTFHYRLPNTNLGSESWDLIVEWKRWNTVEKLAANEGLRIQLSDAYLKQKQNKSLFMQTNTWLNYITPYVKEL</sequence>